<evidence type="ECO:0000256" key="3">
    <source>
        <dbReference type="ARBA" id="ARBA00022833"/>
    </source>
</evidence>
<keyword evidence="7" id="KW-1185">Reference proteome</keyword>
<organism evidence="6 7">
    <name type="scientific">Trichoglossum hirsutum</name>
    <dbReference type="NCBI Taxonomy" id="265104"/>
    <lineage>
        <taxon>Eukaryota</taxon>
        <taxon>Fungi</taxon>
        <taxon>Dikarya</taxon>
        <taxon>Ascomycota</taxon>
        <taxon>Pezizomycotina</taxon>
        <taxon>Geoglossomycetes</taxon>
        <taxon>Geoglossales</taxon>
        <taxon>Geoglossaceae</taxon>
        <taxon>Trichoglossum</taxon>
    </lineage>
</organism>
<keyword evidence="2" id="KW-0479">Metal-binding</keyword>
<dbReference type="Pfam" id="PF04828">
    <property type="entry name" value="GFA"/>
    <property type="match status" value="1"/>
</dbReference>
<keyword evidence="4" id="KW-0456">Lyase</keyword>
<proteinExistence type="inferred from homology"/>
<evidence type="ECO:0000313" key="6">
    <source>
        <dbReference type="EMBL" id="KAH0565732.1"/>
    </source>
</evidence>
<dbReference type="PANTHER" id="PTHR33337">
    <property type="entry name" value="GFA DOMAIN-CONTAINING PROTEIN"/>
    <property type="match status" value="1"/>
</dbReference>
<dbReference type="Proteomes" id="UP000750711">
    <property type="component" value="Unassembled WGS sequence"/>
</dbReference>
<evidence type="ECO:0000256" key="1">
    <source>
        <dbReference type="ARBA" id="ARBA00005495"/>
    </source>
</evidence>
<feature type="domain" description="CENP-V/GFA" evidence="5">
    <location>
        <begin position="2"/>
        <end position="118"/>
    </location>
</feature>
<dbReference type="Gene3D" id="3.90.1590.10">
    <property type="entry name" value="glutathione-dependent formaldehyde- activating enzyme (gfa)"/>
    <property type="match status" value="1"/>
</dbReference>
<reference evidence="6" key="1">
    <citation type="submission" date="2021-03" db="EMBL/GenBank/DDBJ databases">
        <title>Comparative genomics and phylogenomic investigation of the class Geoglossomycetes provide insights into ecological specialization and systematics.</title>
        <authorList>
            <person name="Melie T."/>
            <person name="Pirro S."/>
            <person name="Miller A.N."/>
            <person name="Quandt A."/>
        </authorList>
    </citation>
    <scope>NUCLEOTIDE SEQUENCE</scope>
    <source>
        <strain evidence="6">CAQ_001_2017</strain>
    </source>
</reference>
<evidence type="ECO:0000313" key="7">
    <source>
        <dbReference type="Proteomes" id="UP000750711"/>
    </source>
</evidence>
<evidence type="ECO:0000256" key="4">
    <source>
        <dbReference type="ARBA" id="ARBA00023239"/>
    </source>
</evidence>
<keyword evidence="3" id="KW-0862">Zinc</keyword>
<comment type="similarity">
    <text evidence="1">Belongs to the Gfa family.</text>
</comment>
<comment type="caution">
    <text evidence="6">The sequence shown here is derived from an EMBL/GenBank/DDBJ whole genome shotgun (WGS) entry which is preliminary data.</text>
</comment>
<dbReference type="GO" id="GO:0016846">
    <property type="term" value="F:carbon-sulfur lyase activity"/>
    <property type="evidence" value="ECO:0007669"/>
    <property type="project" value="InterPro"/>
</dbReference>
<dbReference type="InterPro" id="IPR011057">
    <property type="entry name" value="Mss4-like_sf"/>
</dbReference>
<dbReference type="PROSITE" id="PS51891">
    <property type="entry name" value="CENP_V_GFA"/>
    <property type="match status" value="1"/>
</dbReference>
<gene>
    <name evidence="6" type="ORF">GP486_000874</name>
</gene>
<dbReference type="GO" id="GO:0046872">
    <property type="term" value="F:metal ion binding"/>
    <property type="evidence" value="ECO:0007669"/>
    <property type="project" value="UniProtKB-KW"/>
</dbReference>
<sequence>MPTGSCWCGEVKYEYSGEPTMKVICHCLTCHKTGGGTHTVSALVPSTSFRVISGTPKAFTKQHESGMMLTINFCSTCGSTLWKKGDVGPLRELAIVEVGTLDDLGVLDGLRPQAELYTCYRAKWLGELEGTVQNKEVENTFQK</sequence>
<evidence type="ECO:0000259" key="5">
    <source>
        <dbReference type="PROSITE" id="PS51891"/>
    </source>
</evidence>
<dbReference type="InterPro" id="IPR006913">
    <property type="entry name" value="CENP-V/GFA"/>
</dbReference>
<evidence type="ECO:0000256" key="2">
    <source>
        <dbReference type="ARBA" id="ARBA00022723"/>
    </source>
</evidence>
<dbReference type="PANTHER" id="PTHR33337:SF30">
    <property type="entry name" value="DUF636 DOMAIN PROTEIN (AFU_ORTHOLOGUE AFUA_1G03180)"/>
    <property type="match status" value="1"/>
</dbReference>
<accession>A0A9P8LHR5</accession>
<protein>
    <recommendedName>
        <fullName evidence="5">CENP-V/GFA domain-containing protein</fullName>
    </recommendedName>
</protein>
<dbReference type="SUPFAM" id="SSF51316">
    <property type="entry name" value="Mss4-like"/>
    <property type="match status" value="1"/>
</dbReference>
<name>A0A9P8LHR5_9PEZI</name>
<dbReference type="EMBL" id="JAGHQM010000065">
    <property type="protein sequence ID" value="KAH0565732.1"/>
    <property type="molecule type" value="Genomic_DNA"/>
</dbReference>
<dbReference type="AlphaFoldDB" id="A0A9P8LHR5"/>